<evidence type="ECO:0000313" key="3">
    <source>
        <dbReference type="Proteomes" id="UP000241690"/>
    </source>
</evidence>
<gene>
    <name evidence="2" type="ORF">M431DRAFT_439314</name>
</gene>
<name>A0A2T4ADR3_TRIHA</name>
<keyword evidence="3" id="KW-1185">Reference proteome</keyword>
<evidence type="ECO:0000256" key="1">
    <source>
        <dbReference type="SAM" id="Phobius"/>
    </source>
</evidence>
<keyword evidence="1" id="KW-1133">Transmembrane helix</keyword>
<evidence type="ECO:0000313" key="2">
    <source>
        <dbReference type="EMBL" id="PTB55221.1"/>
    </source>
</evidence>
<dbReference type="RefSeq" id="XP_024774898.1">
    <property type="nucleotide sequence ID" value="XM_024915182.1"/>
</dbReference>
<sequence length="163" mass="17959">MREARTRAAYQQRFSRLIGDWRLWRGAITDKLGGQGSASKFDSSQAFTWIGATERDMLRVCTYLLSFLVFCLVRLATGGLLCVLRLQDAALRCVLLLLLFCVVCCAVLRCVALCCVALPCPARSLAGKDALCAATLLSSSQTAFQRKQLPYVYARPQTKVLGV</sequence>
<accession>A0A2T4ADR3</accession>
<keyword evidence="1" id="KW-0812">Transmembrane</keyword>
<feature type="transmembrane region" description="Helical" evidence="1">
    <location>
        <begin position="63"/>
        <end position="84"/>
    </location>
</feature>
<dbReference type="AlphaFoldDB" id="A0A2T4ADR3"/>
<protein>
    <recommendedName>
        <fullName evidence="4">Transmembrane protein</fullName>
    </recommendedName>
</protein>
<organism evidence="2 3">
    <name type="scientific">Trichoderma harzianum CBS 226.95</name>
    <dbReference type="NCBI Taxonomy" id="983964"/>
    <lineage>
        <taxon>Eukaryota</taxon>
        <taxon>Fungi</taxon>
        <taxon>Dikarya</taxon>
        <taxon>Ascomycota</taxon>
        <taxon>Pezizomycotina</taxon>
        <taxon>Sordariomycetes</taxon>
        <taxon>Hypocreomycetidae</taxon>
        <taxon>Hypocreales</taxon>
        <taxon>Hypocreaceae</taxon>
        <taxon>Trichoderma</taxon>
    </lineage>
</organism>
<keyword evidence="1" id="KW-0472">Membrane</keyword>
<proteinExistence type="predicted"/>
<dbReference type="EMBL" id="KZ679680">
    <property type="protein sequence ID" value="PTB55221.1"/>
    <property type="molecule type" value="Genomic_DNA"/>
</dbReference>
<dbReference type="GeneID" id="36623749"/>
<feature type="transmembrane region" description="Helical" evidence="1">
    <location>
        <begin position="96"/>
        <end position="119"/>
    </location>
</feature>
<dbReference type="Proteomes" id="UP000241690">
    <property type="component" value="Unassembled WGS sequence"/>
</dbReference>
<evidence type="ECO:0008006" key="4">
    <source>
        <dbReference type="Google" id="ProtNLM"/>
    </source>
</evidence>
<reference evidence="2 3" key="1">
    <citation type="submission" date="2016-07" db="EMBL/GenBank/DDBJ databases">
        <title>Multiple horizontal gene transfer events from other fungi enriched the ability of initially mycotrophic Trichoderma (Ascomycota) to feed on dead plant biomass.</title>
        <authorList>
            <consortium name="DOE Joint Genome Institute"/>
            <person name="Aerts A."/>
            <person name="Atanasova L."/>
            <person name="Chenthamara K."/>
            <person name="Zhang J."/>
            <person name="Grujic M."/>
            <person name="Henrissat B."/>
            <person name="Kuo A."/>
            <person name="Salamov A."/>
            <person name="Lipzen A."/>
            <person name="Labutti K."/>
            <person name="Barry K."/>
            <person name="Miao Y."/>
            <person name="Rahimi M.J."/>
            <person name="Shen Q."/>
            <person name="Grigoriev I.V."/>
            <person name="Kubicek C.P."/>
            <person name="Druzhinina I.S."/>
        </authorList>
    </citation>
    <scope>NUCLEOTIDE SEQUENCE [LARGE SCALE GENOMIC DNA]</scope>
    <source>
        <strain evidence="2 3">CBS 226.95</strain>
    </source>
</reference>